<evidence type="ECO:0000313" key="2">
    <source>
        <dbReference type="EMBL" id="RDB66828.1"/>
    </source>
</evidence>
<evidence type="ECO:0000313" key="4">
    <source>
        <dbReference type="Proteomes" id="UP000253970"/>
    </source>
</evidence>
<dbReference type="AlphaFoldDB" id="A0A369M8T0"/>
<comment type="caution">
    <text evidence="2">The sequence shown here is derived from an EMBL/GenBank/DDBJ whole genome shotgun (WGS) entry which is preliminary data.</text>
</comment>
<reference evidence="3" key="3">
    <citation type="submission" date="2019-06" db="EMBL/GenBank/DDBJ databases">
        <authorList>
            <person name="Bisanz J.E."/>
            <person name="Turnbaugh P.J."/>
        </authorList>
    </citation>
    <scope>NUCLEOTIDE SEQUENCE</scope>
    <source>
        <strain evidence="3">SECO-MT75m2</strain>
    </source>
</reference>
<protein>
    <submittedName>
        <fullName evidence="2">Nitrate ABC transporter substrate-binding protein</fullName>
    </submittedName>
</protein>
<dbReference type="Proteomes" id="UP000253970">
    <property type="component" value="Unassembled WGS sequence"/>
</dbReference>
<reference evidence="2 4" key="2">
    <citation type="journal article" date="2018" name="Elife">
        <title>Discovery and characterization of a prevalent human gut bacterial enzyme sufficient for the inactivation of a family of plant toxins.</title>
        <authorList>
            <person name="Koppel N."/>
            <person name="Bisanz J.E."/>
            <person name="Pandelia M.E."/>
            <person name="Turnbaugh P.J."/>
            <person name="Balskus E.P."/>
        </authorList>
    </citation>
    <scope>NUCLEOTIDE SEQUENCE [LARGE SCALE GENOMIC DNA]</scope>
    <source>
        <strain evidence="2 4">W1 BHI 6</strain>
    </source>
</reference>
<evidence type="ECO:0000256" key="1">
    <source>
        <dbReference type="SAM" id="MobiDB-lite"/>
    </source>
</evidence>
<gene>
    <name evidence="2" type="ORF">C1875_13595</name>
    <name evidence="3" type="ORF">FIC87_01685</name>
</gene>
<dbReference type="Proteomes" id="UP000312594">
    <property type="component" value="Unassembled WGS sequence"/>
</dbReference>
<evidence type="ECO:0000313" key="3">
    <source>
        <dbReference type="EMBL" id="TNU94901.1"/>
    </source>
</evidence>
<dbReference type="EMBL" id="PPTU01000031">
    <property type="protein sequence ID" value="RDB66828.1"/>
    <property type="molecule type" value="Genomic_DNA"/>
</dbReference>
<accession>A0A369M8T0</accession>
<organism evidence="2 4">
    <name type="scientific">Eggerthella lenta</name>
    <name type="common">Eubacterium lentum</name>
    <dbReference type="NCBI Taxonomy" id="84112"/>
    <lineage>
        <taxon>Bacteria</taxon>
        <taxon>Bacillati</taxon>
        <taxon>Actinomycetota</taxon>
        <taxon>Coriobacteriia</taxon>
        <taxon>Eggerthellales</taxon>
        <taxon>Eggerthellaceae</taxon>
        <taxon>Eggerthella</taxon>
    </lineage>
</organism>
<evidence type="ECO:0000313" key="5">
    <source>
        <dbReference type="Proteomes" id="UP000312594"/>
    </source>
</evidence>
<reference evidence="3 5" key="1">
    <citation type="journal article" date="2005" name="Appl. Environ. Microbiol.">
        <title>Intestinal bacterial communities that produce active estrogen-like compounds enterodiol and enterolactone in humans.</title>
        <authorList>
            <person name="Clavel T."/>
            <person name="Henderson G."/>
            <person name="Alpert C.A."/>
            <person name="Philippe C."/>
            <person name="Rigottier-Gois L."/>
            <person name="Dore J."/>
            <person name="Blaut M."/>
        </authorList>
    </citation>
    <scope>NUCLEOTIDE SEQUENCE [LARGE SCALE GENOMIC DNA]</scope>
    <source>
        <strain evidence="3 5">SECO-MT75m2</strain>
    </source>
</reference>
<dbReference type="RefSeq" id="WP_114534573.1">
    <property type="nucleotide sequence ID" value="NZ_JADNER010000005.1"/>
</dbReference>
<proteinExistence type="predicted"/>
<feature type="region of interest" description="Disordered" evidence="1">
    <location>
        <begin position="1"/>
        <end position="22"/>
    </location>
</feature>
<name>A0A369M8T0_EGGLN</name>
<sequence length="100" mass="11404">MADDERQEPVFDDPQFRQKRKHGRYRVVDAPQLEGPVADTHAHLQLLPDPSYALARCAAHKVEFVCTIVDAFEDGTTTFDRLNSWRFEAAAAAKRFVGWT</sequence>
<dbReference type="EMBL" id="VEVP01000003">
    <property type="protein sequence ID" value="TNU94901.1"/>
    <property type="molecule type" value="Genomic_DNA"/>
</dbReference>